<feature type="domain" description="Tip attachment protein J HDII-ins2" evidence="1">
    <location>
        <begin position="447"/>
        <end position="547"/>
    </location>
</feature>
<gene>
    <name evidence="2" type="ORF">3S11_1</name>
</gene>
<accession>A0A2H4J0V9</accession>
<proteinExistence type="predicted"/>
<evidence type="ECO:0000259" key="1">
    <source>
        <dbReference type="Pfam" id="PF24801"/>
    </source>
</evidence>
<dbReference type="InterPro" id="IPR055385">
    <property type="entry name" value="GpJ_HDII-ins2"/>
</dbReference>
<organism evidence="2">
    <name type="scientific">uncultured Caudovirales phage</name>
    <dbReference type="NCBI Taxonomy" id="2100421"/>
    <lineage>
        <taxon>Viruses</taxon>
        <taxon>Duplodnaviria</taxon>
        <taxon>Heunggongvirae</taxon>
        <taxon>Uroviricota</taxon>
        <taxon>Caudoviricetes</taxon>
        <taxon>Peduoviridae</taxon>
        <taxon>Maltschvirus</taxon>
        <taxon>Maltschvirus maltsch</taxon>
    </lineage>
</organism>
<name>A0A2H4J0V9_9CAUD</name>
<sequence>MISIYPSKLEGEPLEKHYTESVMTLDKWLSINVKSYEHRASPPISIEINGLLIDPEHWDSKLFSPEDDVRIYPEPKGLEAATVAIVAAAAAAAVVAAVIFLRPNVKTPGSFDQQGKTLNLARSKGNQVKIGDIIREAAGKNRIYPDYLLPPRHYFENTRIQWAELLLCVGVGEFQIDPGAVKVGETSLASLGNTASYKIFGPGQDLSGETAADWWHPSTEVGSTSTGGAGLTLKSTFAIDEQPTADTFLFSGYQISVPTGAGWFPIGWQPGLIARVEVMYPYTYTSPGNGGATIISGPHVAMINPYVGMPIEITGDNAGSYVVASYQPFEEGGLGEDDTPATMTLNYASGAPANGLQTGNLYSCIGHQGLRYRITSVSDDAVSDDDPKTENHGPSTITVERLTATGTADDEWPGFDTFNSATPVITLDASTIEGDWAGPFAACPEDEVTNTLEIDVFFPQGLVNFNTKKGTKNPFSCTIELQYRDMATLGAWQSVRFRYTNNTSDQLGYTERVNLPSSIRAEVRMRRIGQESTSTDKYDRVQWYALKARLNKAPKAYQGVTVMTVYIRGGDQLSAQSESQVSVVATRKLPRLIGGSWTKPVATRDIVPWVGYVAKSIGYVDDDFDLDELERLGKVWSDRRDYFDYAVEDSSTVKECISDALTAGFAEFTLERGKLKPVRDEPRSVYGQMYSPQNMTEALKRSFTLPSPDDYDGVDIKYTDEKTYADETVKCRLPGDEGNTVKEITLNGVTNRDRAWRIGMRRRREYAYRTKSYNFSTELAALNSGYLSYDVVADDVPGYAQSAILEDFMAIDGMSVLVSSEPLQWQEDQQHVVLLRRPNGSTSGPWPASKLDDYRMTIGDLDFVPDTSWEIDPPHLLFGTMKRSGYPVLITSIEPGEYTADVEAVGYDERVYADDNNVAPEDA</sequence>
<reference evidence="2" key="1">
    <citation type="submission" date="2017-06" db="EMBL/GenBank/DDBJ databases">
        <title>Novel phages from South African skin metaviromes.</title>
        <authorList>
            <person name="van Zyl L.J."/>
            <person name="Abrahams Y."/>
            <person name="Stander E.A."/>
            <person name="Kirby B.M."/>
            <person name="Clavaud C."/>
            <person name="Farcet C."/>
            <person name="Breton L."/>
            <person name="Trindade M.I."/>
        </authorList>
    </citation>
    <scope>NUCLEOTIDE SEQUENCE</scope>
</reference>
<dbReference type="Pfam" id="PF24801">
    <property type="entry name" value="FNIII-A_GpJ"/>
    <property type="match status" value="1"/>
</dbReference>
<dbReference type="NCBIfam" id="NF040662">
    <property type="entry name" value="attach_TipJ_rel"/>
    <property type="match status" value="1"/>
</dbReference>
<dbReference type="EMBL" id="MF417879">
    <property type="protein sequence ID" value="ASN68630.1"/>
    <property type="molecule type" value="Genomic_DNA"/>
</dbReference>
<protein>
    <recommendedName>
        <fullName evidence="1">Tip attachment protein J HDII-ins2 domain-containing protein</fullName>
    </recommendedName>
</protein>
<evidence type="ECO:0000313" key="2">
    <source>
        <dbReference type="EMBL" id="ASN68630.1"/>
    </source>
</evidence>